<reference evidence="2" key="2">
    <citation type="submission" date="2014-05" db="EMBL/GenBank/DDBJ databases">
        <title>The genome and life-stage specific transcriptomes of Globodera pallida elucidate key aspects of plant parasitism by a cyst nematode.</title>
        <authorList>
            <person name="Cotton J.A."/>
            <person name="Lilley C.J."/>
            <person name="Jones L.M."/>
            <person name="Kikuchi T."/>
            <person name="Reid A.J."/>
            <person name="Thorpe P."/>
            <person name="Tsai I.J."/>
            <person name="Beasley H."/>
            <person name="Blok V."/>
            <person name="Cock P.J.A."/>
            <person name="Van den Akker S.E."/>
            <person name="Holroyd N."/>
            <person name="Hunt M."/>
            <person name="Mantelin S."/>
            <person name="Naghra H."/>
            <person name="Pain A."/>
            <person name="Palomares-Rius J.E."/>
            <person name="Zarowiecki M."/>
            <person name="Berriman M."/>
            <person name="Jones J.T."/>
            <person name="Urwin P.E."/>
        </authorList>
    </citation>
    <scope>NUCLEOTIDE SEQUENCE [LARGE SCALE GENOMIC DNA]</scope>
    <source>
        <strain evidence="2">Lindley</strain>
    </source>
</reference>
<feature type="coiled-coil region" evidence="1">
    <location>
        <begin position="63"/>
        <end position="122"/>
    </location>
</feature>
<accession>A0A183BYC5</accession>
<organism evidence="2 3">
    <name type="scientific">Globodera pallida</name>
    <name type="common">Potato cyst nematode worm</name>
    <name type="synonym">Heterodera pallida</name>
    <dbReference type="NCBI Taxonomy" id="36090"/>
    <lineage>
        <taxon>Eukaryota</taxon>
        <taxon>Metazoa</taxon>
        <taxon>Ecdysozoa</taxon>
        <taxon>Nematoda</taxon>
        <taxon>Chromadorea</taxon>
        <taxon>Rhabditida</taxon>
        <taxon>Tylenchina</taxon>
        <taxon>Tylenchomorpha</taxon>
        <taxon>Tylenchoidea</taxon>
        <taxon>Heteroderidae</taxon>
        <taxon>Heteroderinae</taxon>
        <taxon>Globodera</taxon>
    </lineage>
</organism>
<sequence length="253" mass="29248">MPLGKKDGNGTGIPPDQLIQAYYFLCDLIFENVGGTKEADIDLTADLTKARTKMIIRTQQHVYEKSKLKLRQEDENRKRLENNIVNSSERILDELKHMETEVANMRQKYDQAIQTNRKLERGVGELRVTAQCLESLISGIRKLEMLQDSMVEMRAKDEKRSLAAFWSFCFRLIKEIDDLQMARKNLEADIDLLGRQSAMDEQTAQNEMDKEFAVIKQQMADLESDEKELNTRLAKTMEEIHQNEKVRSTFGLG</sequence>
<evidence type="ECO:0000313" key="2">
    <source>
        <dbReference type="Proteomes" id="UP000050741"/>
    </source>
</evidence>
<feature type="coiled-coil region" evidence="1">
    <location>
        <begin position="169"/>
        <end position="239"/>
    </location>
</feature>
<name>A0A183BYC5_GLOPA</name>
<dbReference type="AlphaFoldDB" id="A0A183BYC5"/>
<protein>
    <submittedName>
        <fullName evidence="3">Uncharacterized protein</fullName>
    </submittedName>
</protein>
<keyword evidence="1" id="KW-0175">Coiled coil</keyword>
<dbReference type="Proteomes" id="UP000050741">
    <property type="component" value="Unassembled WGS sequence"/>
</dbReference>
<proteinExistence type="predicted"/>
<reference evidence="3" key="3">
    <citation type="submission" date="2016-06" db="UniProtKB">
        <authorList>
            <consortium name="WormBaseParasite"/>
        </authorList>
    </citation>
    <scope>IDENTIFICATION</scope>
</reference>
<keyword evidence="2" id="KW-1185">Reference proteome</keyword>
<evidence type="ECO:0000313" key="3">
    <source>
        <dbReference type="WBParaSite" id="GPLIN_000561500"/>
    </source>
</evidence>
<dbReference type="WBParaSite" id="GPLIN_000561500">
    <property type="protein sequence ID" value="GPLIN_000561500"/>
    <property type="gene ID" value="GPLIN_000561500"/>
</dbReference>
<reference evidence="2" key="1">
    <citation type="submission" date="2013-12" db="EMBL/GenBank/DDBJ databases">
        <authorList>
            <person name="Aslett M."/>
        </authorList>
    </citation>
    <scope>NUCLEOTIDE SEQUENCE [LARGE SCALE GENOMIC DNA]</scope>
    <source>
        <strain evidence="2">Lindley</strain>
    </source>
</reference>
<evidence type="ECO:0000256" key="1">
    <source>
        <dbReference type="SAM" id="Coils"/>
    </source>
</evidence>